<reference evidence="10 11" key="1">
    <citation type="submission" date="2019-11" db="EMBL/GenBank/DDBJ databases">
        <title>Comparison of genomes from free-living endosymbiotic cyanobacteria isolated from Azolla.</title>
        <authorList>
            <person name="Thiel T."/>
            <person name="Pratte B."/>
        </authorList>
    </citation>
    <scope>NUCLEOTIDE SEQUENCE [LARGE SCALE GENOMIC DNA]</scope>
    <source>
        <strain evidence="10 11">N2B</strain>
    </source>
</reference>
<feature type="transmembrane region" description="Helical" evidence="8">
    <location>
        <begin position="165"/>
        <end position="196"/>
    </location>
</feature>
<keyword evidence="6 8" id="KW-1133">Transmembrane helix</keyword>
<dbReference type="Pfam" id="PF13231">
    <property type="entry name" value="PMT_2"/>
    <property type="match status" value="1"/>
</dbReference>
<feature type="transmembrane region" description="Helical" evidence="8">
    <location>
        <begin position="346"/>
        <end position="367"/>
    </location>
</feature>
<evidence type="ECO:0000256" key="7">
    <source>
        <dbReference type="ARBA" id="ARBA00023136"/>
    </source>
</evidence>
<sequence length="515" mass="57498">MRPITQKKLLLVLLVAALALWLTFLGNLPLRDWDEGTIAQVARDIWQAPVGSMRWLYPTLAGEAYHNKPPLMHLLIAWAYSIGGINEWTTRFPGAFITALGVPLLYLLGRSLFNRSLPALFAALVYLTMLPVVRHGRLAMLDGTLITFFLFVLFCLLKARQNQKYALGVGIGLGLIALTKGMMVLLLGGIAGLFLLADRQLTLLTSPYLWTGLFLGSAPAIAWYLAQWQHYGGSFLQINLQSQTFNRVFQPVEGHSGPPWYYVLEILKYGFPWLLFLPGGLYLAAKKRDTSWGCLILVGTIVYLASISVMRTKLPWYVMPIYPFLALAIGAKLADVWQYHHVKSTTLVVFFVILAIAGLGGCVYFATTETQPVLIAMSLVLAVSMATVAWLVNQGDRNFIPVLFTGMYLVLIMFVSSQSWIWELNEAFPVKPVAALIRQHVLPGTKIYTSFAYNRPSLDFYCDCQVLTEPSISQQMAKRNDYLLLDNTTLEKINLSGNEILGTVENFTLIAPSKN</sequence>
<dbReference type="PANTHER" id="PTHR33908:SF3">
    <property type="entry name" value="UNDECAPRENYL PHOSPHATE-ALPHA-4-AMINO-4-DEOXY-L-ARABINOSE ARABINOSYL TRANSFERASE"/>
    <property type="match status" value="1"/>
</dbReference>
<dbReference type="InterPro" id="IPR050297">
    <property type="entry name" value="LipidA_mod_glycosyltrf_83"/>
</dbReference>
<dbReference type="RefSeq" id="WP_011318133.1">
    <property type="nucleotide sequence ID" value="NZ_JACKZP010000027.1"/>
</dbReference>
<feature type="transmembrane region" description="Helical" evidence="8">
    <location>
        <begin position="373"/>
        <end position="392"/>
    </location>
</feature>
<keyword evidence="2" id="KW-1003">Cell membrane</keyword>
<feature type="domain" description="Glycosyltransferase RgtA/B/C/D-like" evidence="9">
    <location>
        <begin position="67"/>
        <end position="216"/>
    </location>
</feature>
<feature type="transmembrane region" description="Helical" evidence="8">
    <location>
        <begin position="140"/>
        <end position="159"/>
    </location>
</feature>
<organism evidence="10 11">
    <name type="scientific">Trichormus variabilis N2B</name>
    <dbReference type="NCBI Taxonomy" id="2681315"/>
    <lineage>
        <taxon>Bacteria</taxon>
        <taxon>Bacillati</taxon>
        <taxon>Cyanobacteriota</taxon>
        <taxon>Cyanophyceae</taxon>
        <taxon>Nostocales</taxon>
        <taxon>Nostocaceae</taxon>
        <taxon>Trichormus</taxon>
    </lineage>
</organism>
<evidence type="ECO:0000313" key="11">
    <source>
        <dbReference type="Proteomes" id="UP000570851"/>
    </source>
</evidence>
<evidence type="ECO:0000256" key="1">
    <source>
        <dbReference type="ARBA" id="ARBA00004651"/>
    </source>
</evidence>
<feature type="transmembrane region" description="Helical" evidence="8">
    <location>
        <begin position="399"/>
        <end position="422"/>
    </location>
</feature>
<dbReference type="PANTHER" id="PTHR33908">
    <property type="entry name" value="MANNOSYLTRANSFERASE YKCB-RELATED"/>
    <property type="match status" value="1"/>
</dbReference>
<evidence type="ECO:0000256" key="4">
    <source>
        <dbReference type="ARBA" id="ARBA00022679"/>
    </source>
</evidence>
<keyword evidence="11" id="KW-1185">Reference proteome</keyword>
<evidence type="ECO:0000256" key="8">
    <source>
        <dbReference type="SAM" id="Phobius"/>
    </source>
</evidence>
<feature type="transmembrane region" description="Helical" evidence="8">
    <location>
        <begin position="208"/>
        <end position="226"/>
    </location>
</feature>
<protein>
    <submittedName>
        <fullName evidence="10">Glycosyltransferase family 39 protein</fullName>
    </submittedName>
</protein>
<dbReference type="GeneID" id="58723965"/>
<keyword evidence="4" id="KW-0808">Transferase</keyword>
<keyword evidence="5 8" id="KW-0812">Transmembrane</keyword>
<name>A0ABR6S6X1_ANAVA</name>
<comment type="caution">
    <text evidence="10">The sequence shown here is derived from an EMBL/GenBank/DDBJ whole genome shotgun (WGS) entry which is preliminary data.</text>
</comment>
<accession>A0ABR6S6X1</accession>
<keyword evidence="7 8" id="KW-0472">Membrane</keyword>
<evidence type="ECO:0000259" key="9">
    <source>
        <dbReference type="Pfam" id="PF13231"/>
    </source>
</evidence>
<dbReference type="InterPro" id="IPR038731">
    <property type="entry name" value="RgtA/B/C-like"/>
</dbReference>
<proteinExistence type="predicted"/>
<dbReference type="EMBL" id="JACKZP010000027">
    <property type="protein sequence ID" value="MBC1302128.1"/>
    <property type="molecule type" value="Genomic_DNA"/>
</dbReference>
<feature type="transmembrane region" description="Helical" evidence="8">
    <location>
        <begin position="316"/>
        <end position="334"/>
    </location>
</feature>
<gene>
    <name evidence="10" type="ORF">GNE12_09385</name>
</gene>
<evidence type="ECO:0000256" key="6">
    <source>
        <dbReference type="ARBA" id="ARBA00022989"/>
    </source>
</evidence>
<dbReference type="Proteomes" id="UP000570851">
    <property type="component" value="Unassembled WGS sequence"/>
</dbReference>
<evidence type="ECO:0000256" key="5">
    <source>
        <dbReference type="ARBA" id="ARBA00022692"/>
    </source>
</evidence>
<evidence type="ECO:0000256" key="2">
    <source>
        <dbReference type="ARBA" id="ARBA00022475"/>
    </source>
</evidence>
<feature type="transmembrane region" description="Helical" evidence="8">
    <location>
        <begin position="115"/>
        <end position="133"/>
    </location>
</feature>
<evidence type="ECO:0000256" key="3">
    <source>
        <dbReference type="ARBA" id="ARBA00022676"/>
    </source>
</evidence>
<feature type="transmembrane region" description="Helical" evidence="8">
    <location>
        <begin position="292"/>
        <end position="310"/>
    </location>
</feature>
<evidence type="ECO:0000313" key="10">
    <source>
        <dbReference type="EMBL" id="MBC1302128.1"/>
    </source>
</evidence>
<keyword evidence="3" id="KW-0328">Glycosyltransferase</keyword>
<feature type="transmembrane region" description="Helical" evidence="8">
    <location>
        <begin position="92"/>
        <end position="109"/>
    </location>
</feature>
<comment type="subcellular location">
    <subcellularLocation>
        <location evidence="1">Cell membrane</location>
        <topology evidence="1">Multi-pass membrane protein</topology>
    </subcellularLocation>
</comment>